<organism evidence="1 2">
    <name type="scientific">Caenorhabditis angaria</name>
    <dbReference type="NCBI Taxonomy" id="860376"/>
    <lineage>
        <taxon>Eukaryota</taxon>
        <taxon>Metazoa</taxon>
        <taxon>Ecdysozoa</taxon>
        <taxon>Nematoda</taxon>
        <taxon>Chromadorea</taxon>
        <taxon>Rhabditida</taxon>
        <taxon>Rhabditina</taxon>
        <taxon>Rhabditomorpha</taxon>
        <taxon>Rhabditoidea</taxon>
        <taxon>Rhabditidae</taxon>
        <taxon>Peloderinae</taxon>
        <taxon>Caenorhabditis</taxon>
    </lineage>
</organism>
<reference evidence="1" key="1">
    <citation type="submission" date="2022-11" db="EMBL/GenBank/DDBJ databases">
        <authorList>
            <person name="Kikuchi T."/>
        </authorList>
    </citation>
    <scope>NUCLEOTIDE SEQUENCE</scope>
    <source>
        <strain evidence="1">PS1010</strain>
    </source>
</reference>
<evidence type="ECO:0000313" key="1">
    <source>
        <dbReference type="EMBL" id="CAI5455570.1"/>
    </source>
</evidence>
<sequence length="110" mass="12946">MFIFTSIFIPLAFCGTWHYHLDSGESLINIHGSQIDRARECLPYHSEFISMAKKCLATYANVTLAEKCYQDYQKPLNFGIVNEIERMKNCWEKFQNDEIKKRLCIQSNEK</sequence>
<keyword evidence="2" id="KW-1185">Reference proteome</keyword>
<dbReference type="Proteomes" id="UP001152747">
    <property type="component" value="Unassembled WGS sequence"/>
</dbReference>
<evidence type="ECO:0000313" key="2">
    <source>
        <dbReference type="Proteomes" id="UP001152747"/>
    </source>
</evidence>
<protein>
    <submittedName>
        <fullName evidence="1">Uncharacterized protein</fullName>
    </submittedName>
</protein>
<comment type="caution">
    <text evidence="1">The sequence shown here is derived from an EMBL/GenBank/DDBJ whole genome shotgun (WGS) entry which is preliminary data.</text>
</comment>
<name>A0A9P1J2Q9_9PELO</name>
<gene>
    <name evidence="1" type="ORF">CAMP_LOCUS18207</name>
</gene>
<proteinExistence type="predicted"/>
<accession>A0A9P1J2Q9</accession>
<dbReference type="AlphaFoldDB" id="A0A9P1J2Q9"/>
<dbReference type="EMBL" id="CANHGI010000006">
    <property type="protein sequence ID" value="CAI5455570.1"/>
    <property type="molecule type" value="Genomic_DNA"/>
</dbReference>